<keyword evidence="1" id="KW-0479">Metal-binding</keyword>
<keyword evidence="2" id="KW-0808">Transferase</keyword>
<feature type="binding site" evidence="1">
    <location>
        <position position="106"/>
    </location>
    <ligand>
        <name>Zn(2+)</name>
        <dbReference type="ChEBI" id="CHEBI:29105"/>
    </ligand>
</feature>
<dbReference type="GO" id="GO:0016301">
    <property type="term" value="F:kinase activity"/>
    <property type="evidence" value="ECO:0007669"/>
    <property type="project" value="UniProtKB-KW"/>
</dbReference>
<organism evidence="2 3">
    <name type="scientific">Triplophysa rosa</name>
    <name type="common">Cave loach</name>
    <dbReference type="NCBI Taxonomy" id="992332"/>
    <lineage>
        <taxon>Eukaryota</taxon>
        <taxon>Metazoa</taxon>
        <taxon>Chordata</taxon>
        <taxon>Craniata</taxon>
        <taxon>Vertebrata</taxon>
        <taxon>Euteleostomi</taxon>
        <taxon>Actinopterygii</taxon>
        <taxon>Neopterygii</taxon>
        <taxon>Teleostei</taxon>
        <taxon>Ostariophysi</taxon>
        <taxon>Cypriniformes</taxon>
        <taxon>Nemacheilidae</taxon>
        <taxon>Triplophysa</taxon>
    </lineage>
</organism>
<dbReference type="Pfam" id="PF03637">
    <property type="entry name" value="Mob1_phocein"/>
    <property type="match status" value="1"/>
</dbReference>
<keyword evidence="3" id="KW-1185">Reference proteome</keyword>
<evidence type="ECO:0000313" key="3">
    <source>
        <dbReference type="Proteomes" id="UP001059041"/>
    </source>
</evidence>
<protein>
    <submittedName>
        <fullName evidence="2">MOB kinase activator 2</fullName>
    </submittedName>
</protein>
<proteinExistence type="predicted"/>
<sequence length="238" mass="26989">MGRRVLDMGGCQSNGSSDEEDVNVLKANHTNISLFKVKNNGLHLVLSAEVKPYLKDHFLSKRITDVDLLTLSALPHGLDQQEWIATHTVSFFQNINVLLSALSDFCSMTTCPTAMGPKNTLYEWTDDRGRKLKCVAPVYIDYAMCYIQELLTDERVFPAKTGLPFSPGFMFLIQKVFVLLFRTLAHMFSAHYQDIIAMELHPHLNTLFLHFITFSHTFRLLDPAETAPIDDLITVLTH</sequence>
<evidence type="ECO:0000313" key="2">
    <source>
        <dbReference type="EMBL" id="KAI7802282.1"/>
    </source>
</evidence>
<dbReference type="OrthoDB" id="8170117at2759"/>
<dbReference type="AlphaFoldDB" id="A0A9W7TU51"/>
<feature type="binding site" evidence="1">
    <location>
        <position position="191"/>
    </location>
    <ligand>
        <name>Zn(2+)</name>
        <dbReference type="ChEBI" id="CHEBI:29105"/>
    </ligand>
</feature>
<dbReference type="InterPro" id="IPR036703">
    <property type="entry name" value="MOB_kinase_act_sf"/>
</dbReference>
<dbReference type="PANTHER" id="PTHR22599">
    <property type="entry name" value="MPS ONE BINDER KINASE ACTIVATOR-LIKE MOB"/>
    <property type="match status" value="1"/>
</dbReference>
<keyword evidence="2" id="KW-0418">Kinase</keyword>
<dbReference type="InterPro" id="IPR005301">
    <property type="entry name" value="MOB_kinase_act_fam"/>
</dbReference>
<dbReference type="SMART" id="SM01388">
    <property type="entry name" value="Mob1_phocein"/>
    <property type="match status" value="1"/>
</dbReference>
<feature type="binding site" evidence="1">
    <location>
        <position position="111"/>
    </location>
    <ligand>
        <name>Zn(2+)</name>
        <dbReference type="ChEBI" id="CHEBI:29105"/>
    </ligand>
</feature>
<accession>A0A9W7TU51</accession>
<keyword evidence="1" id="KW-0862">Zinc</keyword>
<dbReference type="Gene3D" id="1.20.140.30">
    <property type="entry name" value="MOB kinase activator"/>
    <property type="match status" value="1"/>
</dbReference>
<name>A0A9W7TU51_TRIRA</name>
<dbReference type="SUPFAM" id="SSF101152">
    <property type="entry name" value="Mob1/phocein"/>
    <property type="match status" value="1"/>
</dbReference>
<dbReference type="EMBL" id="JAFHDT010000012">
    <property type="protein sequence ID" value="KAI7802282.1"/>
    <property type="molecule type" value="Genomic_DNA"/>
</dbReference>
<gene>
    <name evidence="2" type="ORF">IRJ41_005811</name>
</gene>
<reference evidence="2" key="1">
    <citation type="submission" date="2021-02" db="EMBL/GenBank/DDBJ databases">
        <title>Comparative genomics reveals that relaxation of natural selection precedes convergent phenotypic evolution of cavefish.</title>
        <authorList>
            <person name="Peng Z."/>
        </authorList>
    </citation>
    <scope>NUCLEOTIDE SEQUENCE</scope>
    <source>
        <tissue evidence="2">Muscle</tissue>
    </source>
</reference>
<feature type="binding site" evidence="1">
    <location>
        <position position="186"/>
    </location>
    <ligand>
        <name>Zn(2+)</name>
        <dbReference type="ChEBI" id="CHEBI:29105"/>
    </ligand>
</feature>
<dbReference type="Proteomes" id="UP001059041">
    <property type="component" value="Linkage Group LG12"/>
</dbReference>
<comment type="caution">
    <text evidence="2">The sequence shown here is derived from an EMBL/GenBank/DDBJ whole genome shotgun (WGS) entry which is preliminary data.</text>
</comment>
<evidence type="ECO:0000256" key="1">
    <source>
        <dbReference type="PIRSR" id="PIRSR605301-1"/>
    </source>
</evidence>